<accession>A0A2Z5UTP5</accession>
<sequence>MQNAIDQLPVLSIQASPSTDTAQQPLKTYVKRALENYFSHLTTENNLSSTPPKLDLYGLVLSEVEYPLLEIVLQQTRGNQTRAAKLLGISRGTLRKKLKQYDLA</sequence>
<dbReference type="PANTHER" id="PTHR47918">
    <property type="entry name" value="DNA-BINDING PROTEIN FIS"/>
    <property type="match status" value="1"/>
</dbReference>
<comment type="similarity">
    <text evidence="1">Belongs to the transcriptional regulatory Fis family.</text>
</comment>
<dbReference type="NCBIfam" id="NF001659">
    <property type="entry name" value="PRK00430.1"/>
    <property type="match status" value="1"/>
</dbReference>
<protein>
    <recommendedName>
        <fullName evidence="3">Putative Fis-like DNA-binding protein</fullName>
    </recommendedName>
</protein>
<dbReference type="InterPro" id="IPR002197">
    <property type="entry name" value="HTH_Fis"/>
</dbReference>
<dbReference type="GO" id="GO:0043565">
    <property type="term" value="F:sequence-specific DNA binding"/>
    <property type="evidence" value="ECO:0007669"/>
    <property type="project" value="InterPro"/>
</dbReference>
<dbReference type="PRINTS" id="PR01590">
    <property type="entry name" value="HTHFIS"/>
</dbReference>
<dbReference type="PIRSF" id="PIRSF002097">
    <property type="entry name" value="DNA-binding_Fis"/>
    <property type="match status" value="1"/>
</dbReference>
<evidence type="ECO:0000313" key="5">
    <source>
        <dbReference type="EMBL" id="BBB14986.1"/>
    </source>
</evidence>
<dbReference type="AlphaFoldDB" id="A0A2Z5UTP5"/>
<name>A0A2Z5UTP5_9COXI</name>
<dbReference type="SUPFAM" id="SSF46689">
    <property type="entry name" value="Homeodomain-like"/>
    <property type="match status" value="1"/>
</dbReference>
<dbReference type="Gene3D" id="1.10.10.60">
    <property type="entry name" value="Homeodomain-like"/>
    <property type="match status" value="1"/>
</dbReference>
<dbReference type="InterPro" id="IPR009057">
    <property type="entry name" value="Homeodomain-like_sf"/>
</dbReference>
<dbReference type="KEGG" id="rvi:RVIR1_04770"/>
<gene>
    <name evidence="5" type="primary">fis</name>
    <name evidence="5" type="ORF">RVIR1_04770</name>
</gene>
<evidence type="ECO:0000256" key="3">
    <source>
        <dbReference type="ARBA" id="ARBA00029540"/>
    </source>
</evidence>
<dbReference type="Pfam" id="PF02954">
    <property type="entry name" value="HTH_8"/>
    <property type="match status" value="1"/>
</dbReference>
<dbReference type="InterPro" id="IPR050207">
    <property type="entry name" value="Trans_regulatory_Fis"/>
</dbReference>
<evidence type="ECO:0000313" key="6">
    <source>
        <dbReference type="Proteomes" id="UP000282483"/>
    </source>
</evidence>
<keyword evidence="6" id="KW-1185">Reference proteome</keyword>
<dbReference type="OrthoDB" id="9802388at2"/>
<dbReference type="RefSeq" id="WP_126322487.1">
    <property type="nucleotide sequence ID" value="NZ_AP018005.1"/>
</dbReference>
<feature type="domain" description="DNA binding HTH" evidence="4">
    <location>
        <begin position="61"/>
        <end position="101"/>
    </location>
</feature>
<dbReference type="EMBL" id="AP018005">
    <property type="protein sequence ID" value="BBB14986.1"/>
    <property type="molecule type" value="Genomic_DNA"/>
</dbReference>
<dbReference type="GO" id="GO:0006355">
    <property type="term" value="P:regulation of DNA-templated transcription"/>
    <property type="evidence" value="ECO:0007669"/>
    <property type="project" value="InterPro"/>
</dbReference>
<keyword evidence="2 5" id="KW-0238">DNA-binding</keyword>
<reference evidence="5 6" key="1">
    <citation type="submission" date="2017-03" db="EMBL/GenBank/DDBJ databases">
        <title>The genome sequence of Candidatus Rickettsiella viridis.</title>
        <authorList>
            <person name="Nikoh N."/>
            <person name="Tsuchida T."/>
            <person name="Yamaguchi K."/>
            <person name="Maeda T."/>
            <person name="Shigenobu S."/>
            <person name="Fukatsu T."/>
        </authorList>
    </citation>
    <scope>NUCLEOTIDE SEQUENCE [LARGE SCALE GENOMIC DNA]</scope>
    <source>
        <strain evidence="5 6">Ap-RA04</strain>
    </source>
</reference>
<dbReference type="InterPro" id="IPR005412">
    <property type="entry name" value="Fis_DNA-bd"/>
</dbReference>
<evidence type="ECO:0000256" key="1">
    <source>
        <dbReference type="ARBA" id="ARBA00008559"/>
    </source>
</evidence>
<evidence type="ECO:0000256" key="2">
    <source>
        <dbReference type="ARBA" id="ARBA00023125"/>
    </source>
</evidence>
<evidence type="ECO:0000259" key="4">
    <source>
        <dbReference type="Pfam" id="PF02954"/>
    </source>
</evidence>
<organism evidence="5 6">
    <name type="scientific">Candidatus Rickettsiella viridis</name>
    <dbReference type="NCBI Taxonomy" id="676208"/>
    <lineage>
        <taxon>Bacteria</taxon>
        <taxon>Pseudomonadati</taxon>
        <taxon>Pseudomonadota</taxon>
        <taxon>Gammaproteobacteria</taxon>
        <taxon>Legionellales</taxon>
        <taxon>Coxiellaceae</taxon>
        <taxon>Rickettsiella</taxon>
    </lineage>
</organism>
<dbReference type="Proteomes" id="UP000282483">
    <property type="component" value="Chromosome"/>
</dbReference>
<dbReference type="PANTHER" id="PTHR47918:SF1">
    <property type="entry name" value="DNA-BINDING PROTEIN FIS"/>
    <property type="match status" value="1"/>
</dbReference>
<proteinExistence type="inferred from homology"/>